<dbReference type="FunFam" id="3.30.160.60:FF:001269">
    <property type="entry name" value="Zinc finger protein"/>
    <property type="match status" value="1"/>
</dbReference>
<feature type="domain" description="C2H2-type" evidence="9">
    <location>
        <begin position="240"/>
        <end position="267"/>
    </location>
</feature>
<dbReference type="InterPro" id="IPR013087">
    <property type="entry name" value="Znf_C2H2_type"/>
</dbReference>
<dbReference type="GO" id="GO:0008270">
    <property type="term" value="F:zinc ion binding"/>
    <property type="evidence" value="ECO:0007669"/>
    <property type="project" value="UniProtKB-KW"/>
</dbReference>
<comment type="subcellular location">
    <subcellularLocation>
        <location evidence="1">Nucleus</location>
    </subcellularLocation>
</comment>
<feature type="domain" description="C2H2-type" evidence="9">
    <location>
        <begin position="296"/>
        <end position="323"/>
    </location>
</feature>
<evidence type="ECO:0000256" key="3">
    <source>
        <dbReference type="ARBA" id="ARBA00022737"/>
    </source>
</evidence>
<evidence type="ECO:0000313" key="10">
    <source>
        <dbReference type="EMBL" id="CAH2240288.1"/>
    </source>
</evidence>
<dbReference type="PROSITE" id="PS50157">
    <property type="entry name" value="ZINC_FINGER_C2H2_2"/>
    <property type="match status" value="4"/>
</dbReference>
<evidence type="ECO:0000256" key="4">
    <source>
        <dbReference type="ARBA" id="ARBA00022771"/>
    </source>
</evidence>
<dbReference type="PANTHER" id="PTHR24394">
    <property type="entry name" value="ZINC FINGER PROTEIN"/>
    <property type="match status" value="1"/>
</dbReference>
<keyword evidence="2" id="KW-0479">Metal-binding</keyword>
<feature type="domain" description="C2H2-type" evidence="9">
    <location>
        <begin position="212"/>
        <end position="239"/>
    </location>
</feature>
<organism evidence="10 11">
    <name type="scientific">Pararge aegeria aegeria</name>
    <dbReference type="NCBI Taxonomy" id="348720"/>
    <lineage>
        <taxon>Eukaryota</taxon>
        <taxon>Metazoa</taxon>
        <taxon>Ecdysozoa</taxon>
        <taxon>Arthropoda</taxon>
        <taxon>Hexapoda</taxon>
        <taxon>Insecta</taxon>
        <taxon>Pterygota</taxon>
        <taxon>Neoptera</taxon>
        <taxon>Endopterygota</taxon>
        <taxon>Lepidoptera</taxon>
        <taxon>Glossata</taxon>
        <taxon>Ditrysia</taxon>
        <taxon>Papilionoidea</taxon>
        <taxon>Nymphalidae</taxon>
        <taxon>Satyrinae</taxon>
        <taxon>Satyrini</taxon>
        <taxon>Parargina</taxon>
        <taxon>Pararge</taxon>
    </lineage>
</organism>
<dbReference type="Gene3D" id="3.30.160.60">
    <property type="entry name" value="Classic Zinc Finger"/>
    <property type="match status" value="3"/>
</dbReference>
<comment type="caution">
    <text evidence="10">The sequence shown here is derived from an EMBL/GenBank/DDBJ whole genome shotgun (WGS) entry which is preliminary data.</text>
</comment>
<dbReference type="Pfam" id="PF00096">
    <property type="entry name" value="zf-C2H2"/>
    <property type="match status" value="3"/>
</dbReference>
<proteinExistence type="predicted"/>
<evidence type="ECO:0000256" key="2">
    <source>
        <dbReference type="ARBA" id="ARBA00022723"/>
    </source>
</evidence>
<protein>
    <submittedName>
        <fullName evidence="10">Jg14274 protein</fullName>
    </submittedName>
</protein>
<keyword evidence="5" id="KW-0862">Zinc</keyword>
<dbReference type="EMBL" id="CAKXAJ010025493">
    <property type="protein sequence ID" value="CAH2240288.1"/>
    <property type="molecule type" value="Genomic_DNA"/>
</dbReference>
<keyword evidence="4 7" id="KW-0863">Zinc-finger</keyword>
<dbReference type="PANTHER" id="PTHR24394:SF29">
    <property type="entry name" value="MYONEURIN"/>
    <property type="match status" value="1"/>
</dbReference>
<dbReference type="SUPFAM" id="SSF57667">
    <property type="entry name" value="beta-beta-alpha zinc fingers"/>
    <property type="match status" value="2"/>
</dbReference>
<gene>
    <name evidence="10" type="primary">jg14274</name>
    <name evidence="10" type="ORF">PAEG_LOCUS16885</name>
</gene>
<dbReference type="PROSITE" id="PS00028">
    <property type="entry name" value="ZINC_FINGER_C2H2_1"/>
    <property type="match status" value="4"/>
</dbReference>
<dbReference type="AlphaFoldDB" id="A0A8S4RQC2"/>
<evidence type="ECO:0000256" key="8">
    <source>
        <dbReference type="SAM" id="MobiDB-lite"/>
    </source>
</evidence>
<evidence type="ECO:0000256" key="5">
    <source>
        <dbReference type="ARBA" id="ARBA00022833"/>
    </source>
</evidence>
<dbReference type="Proteomes" id="UP000838756">
    <property type="component" value="Unassembled WGS sequence"/>
</dbReference>
<evidence type="ECO:0000256" key="7">
    <source>
        <dbReference type="PROSITE-ProRule" id="PRU00042"/>
    </source>
</evidence>
<evidence type="ECO:0000256" key="6">
    <source>
        <dbReference type="ARBA" id="ARBA00023242"/>
    </source>
</evidence>
<dbReference type="SMART" id="SM00355">
    <property type="entry name" value="ZnF_C2H2"/>
    <property type="match status" value="4"/>
</dbReference>
<sequence length="349" mass="38539">MNFTPFTGHIPTATAIPTIHQFAAKFGYEGSGTGSVVQETRYQASGSGVQFAVAPATGLTVDGVKFRQAESVVVVSNAQPGTVTLTGLAPIHTVNAGVKYQSITATSSTVNVGNIAYGGTGQVGYVQETVLKGEQRDKREYREELHHDLMASMMQQHQVTQAPLQQGTQQLLVVLHEPKEGATLARAIKQEGRIHRDGTSVPAEFINGSTLYCCPECHMAYPERGLLDQHLVGHTMERRFICDICNAALKRKDHLTRHKQSHNPERPHVCSVCLKAFKRKEQLTLHFIIHSGEKRHVCNECGKGFYRKDHLRKHTRSHIARRVKAEMSQQSNTPPLSQQSVPAPQLEPS</sequence>
<evidence type="ECO:0000259" key="9">
    <source>
        <dbReference type="PROSITE" id="PS50157"/>
    </source>
</evidence>
<reference evidence="10" key="1">
    <citation type="submission" date="2022-03" db="EMBL/GenBank/DDBJ databases">
        <authorList>
            <person name="Lindestad O."/>
        </authorList>
    </citation>
    <scope>NUCLEOTIDE SEQUENCE</scope>
</reference>
<feature type="compositionally biased region" description="Polar residues" evidence="8">
    <location>
        <begin position="327"/>
        <end position="349"/>
    </location>
</feature>
<accession>A0A8S4RQC2</accession>
<dbReference type="InterPro" id="IPR036236">
    <property type="entry name" value="Znf_C2H2_sf"/>
</dbReference>
<evidence type="ECO:0000313" key="11">
    <source>
        <dbReference type="Proteomes" id="UP000838756"/>
    </source>
</evidence>
<name>A0A8S4RQC2_9NEOP</name>
<feature type="domain" description="C2H2-type" evidence="9">
    <location>
        <begin position="268"/>
        <end position="295"/>
    </location>
</feature>
<feature type="region of interest" description="Disordered" evidence="8">
    <location>
        <begin position="323"/>
        <end position="349"/>
    </location>
</feature>
<keyword evidence="11" id="KW-1185">Reference proteome</keyword>
<evidence type="ECO:0000256" key="1">
    <source>
        <dbReference type="ARBA" id="ARBA00004123"/>
    </source>
</evidence>
<dbReference type="FunFam" id="3.30.160.60:FF:000843">
    <property type="entry name" value="Potential zinc finger protein"/>
    <property type="match status" value="1"/>
</dbReference>
<keyword evidence="6" id="KW-0539">Nucleus</keyword>
<keyword evidence="3" id="KW-0677">Repeat</keyword>
<dbReference type="GO" id="GO:0005634">
    <property type="term" value="C:nucleus"/>
    <property type="evidence" value="ECO:0007669"/>
    <property type="project" value="UniProtKB-SubCell"/>
</dbReference>
<dbReference type="GO" id="GO:0000981">
    <property type="term" value="F:DNA-binding transcription factor activity, RNA polymerase II-specific"/>
    <property type="evidence" value="ECO:0007669"/>
    <property type="project" value="TreeGrafter"/>
</dbReference>
<dbReference type="OrthoDB" id="10072647at2759"/>